<comment type="caution">
    <text evidence="8">The sequence shown here is derived from an EMBL/GenBank/DDBJ whole genome shotgun (WGS) entry which is preliminary data.</text>
</comment>
<dbReference type="PANTHER" id="PTHR37937">
    <property type="entry name" value="CONJUGATIVE TRANSFER: DNA TRANSPORT"/>
    <property type="match status" value="1"/>
</dbReference>
<evidence type="ECO:0000256" key="6">
    <source>
        <dbReference type="ARBA" id="ARBA00023136"/>
    </source>
</evidence>
<dbReference type="RefSeq" id="WP_133686366.1">
    <property type="nucleotide sequence ID" value="NZ_SOAY01000010.1"/>
</dbReference>
<comment type="similarity">
    <text evidence="2">Belongs to the VirD4/TraG family.</text>
</comment>
<dbReference type="EMBL" id="SOAY01000010">
    <property type="protein sequence ID" value="TDT46933.1"/>
    <property type="molecule type" value="Genomic_DNA"/>
</dbReference>
<gene>
    <name evidence="8" type="ORF">CLV90_0998</name>
</gene>
<protein>
    <submittedName>
        <fullName evidence="8">Type IV secretory system conjugative DNA transfer VirD4/TraG family protein</fullName>
    </submittedName>
</protein>
<feature type="transmembrane region" description="Helical" evidence="7">
    <location>
        <begin position="118"/>
        <end position="136"/>
    </location>
</feature>
<dbReference type="InterPro" id="IPR027417">
    <property type="entry name" value="P-loop_NTPase"/>
</dbReference>
<keyword evidence="6 7" id="KW-0472">Membrane</keyword>
<evidence type="ECO:0000313" key="8">
    <source>
        <dbReference type="EMBL" id="TDT46933.1"/>
    </source>
</evidence>
<sequence>MSLSEANRESSGLGKTAAAVILIILLIALFNFIKNSFLYIIHMDVAYELCRLNEFISTPFGKITSYLVFSYIISILLTFRLFKNWKTKWLYKLYLVLCIASIPSTLDLGLLFNIDLDWYTFFAITISIVKLSLLFYRPKVFSFLRSKFIRRKQSQELSNIILATKKRNVEIKNPFAGIYIQGGAGSGKTESLLKPMMKQCIENNFAFIIYDFKGELTPFANEVMETQNINQFNTLNFKEPLLSDRFNPLNPSHIRNTAEVVELTKTLFYNLNPASIKKTTNNYFLDEAINLFTSIVIFLKNNKPDYCTIPHIIAGLSNNSIDKVILKISTEFEALPYISSLKNVIELKAEKQVAGVIGSLQGSLAKFTSKELFYILSKSDFSPELNDPEKPNRLCIVNDSSLPSFYAPLISMIINNCLKKMNVADKHKSAIFLDEAPTLFIPEFEQIPATARSNKIATVFTTQDYTQILDKYGKEKAQTIISNLGSQFYGRTTNVESMKQISELFGKYDKVFKTKSKGKSSELLNTGNMQVNNGQSESIQQRYTVTSNELLKLKPGEFYSIIGDKKSHNQHIQLKKEKAHKENYNAQNIRKLSTSISQFDLDNNYLEINNIAKTLFD</sequence>
<feature type="transmembrane region" description="Helical" evidence="7">
    <location>
        <begin position="94"/>
        <end position="112"/>
    </location>
</feature>
<name>A0A4V3ERP1_9FLAO</name>
<comment type="subcellular location">
    <subcellularLocation>
        <location evidence="1">Cell membrane</location>
        <topology evidence="1">Multi-pass membrane protein</topology>
    </subcellularLocation>
</comment>
<evidence type="ECO:0000256" key="1">
    <source>
        <dbReference type="ARBA" id="ARBA00004651"/>
    </source>
</evidence>
<dbReference type="Gene3D" id="3.40.50.300">
    <property type="entry name" value="P-loop containing nucleotide triphosphate hydrolases"/>
    <property type="match status" value="2"/>
</dbReference>
<dbReference type="OrthoDB" id="102453at2"/>
<dbReference type="InterPro" id="IPR051539">
    <property type="entry name" value="T4SS-coupling_protein"/>
</dbReference>
<evidence type="ECO:0000256" key="2">
    <source>
        <dbReference type="ARBA" id="ARBA00008806"/>
    </source>
</evidence>
<keyword evidence="4 7" id="KW-0812">Transmembrane</keyword>
<evidence type="ECO:0000256" key="4">
    <source>
        <dbReference type="ARBA" id="ARBA00022692"/>
    </source>
</evidence>
<evidence type="ECO:0000256" key="3">
    <source>
        <dbReference type="ARBA" id="ARBA00022475"/>
    </source>
</evidence>
<dbReference type="CDD" id="cd01127">
    <property type="entry name" value="TrwB_TraG_TraD_VirD4"/>
    <property type="match status" value="1"/>
</dbReference>
<dbReference type="Pfam" id="PF02534">
    <property type="entry name" value="T4SS-DNA_transf"/>
    <property type="match status" value="1"/>
</dbReference>
<dbReference type="InterPro" id="IPR003688">
    <property type="entry name" value="TraG/VirD4"/>
</dbReference>
<keyword evidence="9" id="KW-1185">Reference proteome</keyword>
<keyword evidence="3" id="KW-1003">Cell membrane</keyword>
<feature type="transmembrane region" description="Helical" evidence="7">
    <location>
        <begin position="63"/>
        <end position="82"/>
    </location>
</feature>
<dbReference type="Proteomes" id="UP000294749">
    <property type="component" value="Unassembled WGS sequence"/>
</dbReference>
<proteinExistence type="inferred from homology"/>
<keyword evidence="5 7" id="KW-1133">Transmembrane helix</keyword>
<evidence type="ECO:0000256" key="7">
    <source>
        <dbReference type="SAM" id="Phobius"/>
    </source>
</evidence>
<dbReference type="SUPFAM" id="SSF52540">
    <property type="entry name" value="P-loop containing nucleoside triphosphate hydrolases"/>
    <property type="match status" value="1"/>
</dbReference>
<dbReference type="PANTHER" id="PTHR37937:SF1">
    <property type="entry name" value="CONJUGATIVE TRANSFER: DNA TRANSPORT"/>
    <property type="match status" value="1"/>
</dbReference>
<feature type="transmembrane region" description="Helical" evidence="7">
    <location>
        <begin position="12"/>
        <end position="33"/>
    </location>
</feature>
<dbReference type="GO" id="GO:0005886">
    <property type="term" value="C:plasma membrane"/>
    <property type="evidence" value="ECO:0007669"/>
    <property type="project" value="UniProtKB-SubCell"/>
</dbReference>
<dbReference type="AlphaFoldDB" id="A0A4V3ERP1"/>
<accession>A0A4V3ERP1</accession>
<evidence type="ECO:0000256" key="5">
    <source>
        <dbReference type="ARBA" id="ARBA00022989"/>
    </source>
</evidence>
<organism evidence="8 9">
    <name type="scientific">Maribacter spongiicola</name>
    <dbReference type="NCBI Taxonomy" id="1206753"/>
    <lineage>
        <taxon>Bacteria</taxon>
        <taxon>Pseudomonadati</taxon>
        <taxon>Bacteroidota</taxon>
        <taxon>Flavobacteriia</taxon>
        <taxon>Flavobacteriales</taxon>
        <taxon>Flavobacteriaceae</taxon>
        <taxon>Maribacter</taxon>
    </lineage>
</organism>
<reference evidence="8 9" key="1">
    <citation type="submission" date="2019-03" db="EMBL/GenBank/DDBJ databases">
        <title>Genomic Encyclopedia of Archaeal and Bacterial Type Strains, Phase II (KMG-II): from individual species to whole genera.</title>
        <authorList>
            <person name="Goeker M."/>
        </authorList>
    </citation>
    <scope>NUCLEOTIDE SEQUENCE [LARGE SCALE GENOMIC DNA]</scope>
    <source>
        <strain evidence="8 9">DSM 25233</strain>
    </source>
</reference>
<evidence type="ECO:0000313" key="9">
    <source>
        <dbReference type="Proteomes" id="UP000294749"/>
    </source>
</evidence>